<dbReference type="AlphaFoldDB" id="A0A562NNE8"/>
<dbReference type="RefSeq" id="WP_145397905.1">
    <property type="nucleotide sequence ID" value="NZ_VLKU01000006.1"/>
</dbReference>
<dbReference type="Proteomes" id="UP000316225">
    <property type="component" value="Unassembled WGS sequence"/>
</dbReference>
<name>A0A562NNE8_9RHOB</name>
<comment type="caution">
    <text evidence="1">The sequence shown here is derived from an EMBL/GenBank/DDBJ whole genome shotgun (WGS) entry which is preliminary data.</text>
</comment>
<proteinExistence type="predicted"/>
<dbReference type="EMBL" id="VLKU01000006">
    <property type="protein sequence ID" value="TWI33725.1"/>
    <property type="molecule type" value="Genomic_DNA"/>
</dbReference>
<dbReference type="OrthoDB" id="9780310at2"/>
<dbReference type="InterPro" id="IPR002763">
    <property type="entry name" value="DUF72"/>
</dbReference>
<gene>
    <name evidence="1" type="ORF">IQ24_02089</name>
</gene>
<dbReference type="SUPFAM" id="SSF117396">
    <property type="entry name" value="TM1631-like"/>
    <property type="match status" value="1"/>
</dbReference>
<sequence length="271" mass="30442">MTAEGQGRIRVGIGGWTYEPWRGSFYPAELPQKRELEYASHLLTTIEVNGTYYRTQTPDSFARWHDETPEDFVLSLKAPRFATNRKVLREAGESIQRFLDSGLQRLGRKLGPINWQFMATKKFDPEDFQGFLQLLPPDLGGLPLRHAVEVRHESFRTSEFIDMARDRGVAIVLSADGEFPQFADQTADFTYARIMGTKPDHAAGYAPDALDLWTGRAQTWAAGGLPKGLEYVAAPATQTPARDVFLYVISGHKVSNPTAATEILRRLNRDP</sequence>
<dbReference type="Pfam" id="PF01904">
    <property type="entry name" value="DUF72"/>
    <property type="match status" value="1"/>
</dbReference>
<keyword evidence="2" id="KW-1185">Reference proteome</keyword>
<evidence type="ECO:0000313" key="2">
    <source>
        <dbReference type="Proteomes" id="UP000316225"/>
    </source>
</evidence>
<dbReference type="PANTHER" id="PTHR30348">
    <property type="entry name" value="UNCHARACTERIZED PROTEIN YECE"/>
    <property type="match status" value="1"/>
</dbReference>
<accession>A0A562NNE8</accession>
<dbReference type="PANTHER" id="PTHR30348:SF4">
    <property type="entry name" value="DUF72 DOMAIN-CONTAINING PROTEIN"/>
    <property type="match status" value="1"/>
</dbReference>
<reference evidence="1 2" key="1">
    <citation type="journal article" date="2015" name="Stand. Genomic Sci.">
        <title>Genomic Encyclopedia of Bacterial and Archaeal Type Strains, Phase III: the genomes of soil and plant-associated and newly described type strains.</title>
        <authorList>
            <person name="Whitman W.B."/>
            <person name="Woyke T."/>
            <person name="Klenk H.P."/>
            <person name="Zhou Y."/>
            <person name="Lilburn T.G."/>
            <person name="Beck B.J."/>
            <person name="De Vos P."/>
            <person name="Vandamme P."/>
            <person name="Eisen J.A."/>
            <person name="Garrity G."/>
            <person name="Hugenholtz P."/>
            <person name="Kyrpides N.C."/>
        </authorList>
    </citation>
    <scope>NUCLEOTIDE SEQUENCE [LARGE SCALE GENOMIC DNA]</scope>
    <source>
        <strain evidence="1 2">CGMCC 1.5364</strain>
    </source>
</reference>
<evidence type="ECO:0000313" key="1">
    <source>
        <dbReference type="EMBL" id="TWI33725.1"/>
    </source>
</evidence>
<organism evidence="1 2">
    <name type="scientific">Paracoccus sulfuroxidans</name>
    <dbReference type="NCBI Taxonomy" id="384678"/>
    <lineage>
        <taxon>Bacteria</taxon>
        <taxon>Pseudomonadati</taxon>
        <taxon>Pseudomonadota</taxon>
        <taxon>Alphaproteobacteria</taxon>
        <taxon>Rhodobacterales</taxon>
        <taxon>Paracoccaceae</taxon>
        <taxon>Paracoccus</taxon>
    </lineage>
</organism>
<dbReference type="Gene3D" id="3.20.20.410">
    <property type="entry name" value="Protein of unknown function UPF0759"/>
    <property type="match status" value="1"/>
</dbReference>
<dbReference type="InterPro" id="IPR036520">
    <property type="entry name" value="UPF0759_sf"/>
</dbReference>
<protein>
    <submittedName>
        <fullName evidence="1">Uncharacterized protein YecE (DUF72 family)</fullName>
    </submittedName>
</protein>